<sequence>MPNLGPYPVSMHRLSAQDLRRSRTYLWAWWAGWFVLAILCGLALGAMQLGDDVVRQPLGSTGYVLMGLFPAWLGTVVTLHWAPRLTFAFGALLGVLFEAAPVHYDVRGLGWAAAVFAVAGLVWFLWRDSRSTPHGPHVVPANGTQWEGSWAADDARIDAKVGALVAGAFALLTLIGLGVHHFMLSDVAAFEARAELAAGTVVELIEDPYEMVVEVGGQEFTFERFYTDEEQDEPQPGEAIEVLIDGDRATPLGQGQGNPAFVLGITAVAPLLGAAIALRLGTRRSRRRALLERGGPSATVRLLWLEEFDALALPVDDTVPTLRLINFTGLRELDPGEEDVEEEDRPSTHPADDGPASDDDDGPELPVGAFEIAQFIREQEAEEFDDEFTAEERANLEAFLGPRSAANGEPFILVGNWAQGSTVALLRESGEVWFAEVAAGRPVTDRRAVVEAGVPSVKHRAVDRTMRALPVWAHRNAGWLRWALACGAGLVAVLALALFLWGEPVEWPVVFLVLMAASAPWSAISWSEGRISAAPAGLRTHGAFLDEVYGRDRATVVVPVDQSVAVRFERPDELINLGVDVVAPGEALTAEQAAERVRLMIFQSPGSGRSYRAPSPGLAAGVGVVLVSLWLIWPLVG</sequence>
<dbReference type="EMBL" id="BAABLV010000042">
    <property type="protein sequence ID" value="GAA4907521.1"/>
    <property type="molecule type" value="Genomic_DNA"/>
</dbReference>
<keyword evidence="2" id="KW-0812">Transmembrane</keyword>
<proteinExistence type="predicted"/>
<keyword evidence="2" id="KW-0472">Membrane</keyword>
<comment type="caution">
    <text evidence="3">The sequence shown here is derived from an EMBL/GenBank/DDBJ whole genome shotgun (WGS) entry which is preliminary data.</text>
</comment>
<gene>
    <name evidence="3" type="ORF">GCM10025789_28770</name>
</gene>
<feature type="region of interest" description="Disordered" evidence="1">
    <location>
        <begin position="333"/>
        <end position="364"/>
    </location>
</feature>
<evidence type="ECO:0000313" key="3">
    <source>
        <dbReference type="EMBL" id="GAA4907521.1"/>
    </source>
</evidence>
<evidence type="ECO:0008006" key="5">
    <source>
        <dbReference type="Google" id="ProtNLM"/>
    </source>
</evidence>
<feature type="transmembrane region" description="Helical" evidence="2">
    <location>
        <begin position="507"/>
        <end position="524"/>
    </location>
</feature>
<organism evidence="3 4">
    <name type="scientific">Tessaracoccus lubricantis</name>
    <dbReference type="NCBI Taxonomy" id="545543"/>
    <lineage>
        <taxon>Bacteria</taxon>
        <taxon>Bacillati</taxon>
        <taxon>Actinomycetota</taxon>
        <taxon>Actinomycetes</taxon>
        <taxon>Propionibacteriales</taxon>
        <taxon>Propionibacteriaceae</taxon>
        <taxon>Tessaracoccus</taxon>
    </lineage>
</organism>
<feature type="transmembrane region" description="Helical" evidence="2">
    <location>
        <begin position="260"/>
        <end position="278"/>
    </location>
</feature>
<feature type="transmembrane region" description="Helical" evidence="2">
    <location>
        <begin position="27"/>
        <end position="49"/>
    </location>
</feature>
<dbReference type="Proteomes" id="UP001501521">
    <property type="component" value="Unassembled WGS sequence"/>
</dbReference>
<feature type="transmembrane region" description="Helical" evidence="2">
    <location>
        <begin position="479"/>
        <end position="501"/>
    </location>
</feature>
<keyword evidence="2" id="KW-1133">Transmembrane helix</keyword>
<name>A0ABP9FL44_9ACTN</name>
<feature type="transmembrane region" description="Helical" evidence="2">
    <location>
        <begin position="161"/>
        <end position="183"/>
    </location>
</feature>
<accession>A0ABP9FL44</accession>
<feature type="transmembrane region" description="Helical" evidence="2">
    <location>
        <begin position="61"/>
        <end position="79"/>
    </location>
</feature>
<feature type="compositionally biased region" description="Acidic residues" evidence="1">
    <location>
        <begin position="335"/>
        <end position="344"/>
    </location>
</feature>
<protein>
    <recommendedName>
        <fullName evidence="5">ResB-like domain-containing protein</fullName>
    </recommendedName>
</protein>
<evidence type="ECO:0000256" key="1">
    <source>
        <dbReference type="SAM" id="MobiDB-lite"/>
    </source>
</evidence>
<keyword evidence="4" id="KW-1185">Reference proteome</keyword>
<feature type="transmembrane region" description="Helical" evidence="2">
    <location>
        <begin position="109"/>
        <end position="126"/>
    </location>
</feature>
<reference evidence="4" key="1">
    <citation type="journal article" date="2019" name="Int. J. Syst. Evol. Microbiol.">
        <title>The Global Catalogue of Microorganisms (GCM) 10K type strain sequencing project: providing services to taxonomists for standard genome sequencing and annotation.</title>
        <authorList>
            <consortium name="The Broad Institute Genomics Platform"/>
            <consortium name="The Broad Institute Genome Sequencing Center for Infectious Disease"/>
            <person name="Wu L."/>
            <person name="Ma J."/>
        </authorList>
    </citation>
    <scope>NUCLEOTIDE SEQUENCE [LARGE SCALE GENOMIC DNA]</scope>
    <source>
        <strain evidence="4">JCM 19125</strain>
    </source>
</reference>
<evidence type="ECO:0000256" key="2">
    <source>
        <dbReference type="SAM" id="Phobius"/>
    </source>
</evidence>
<feature type="transmembrane region" description="Helical" evidence="2">
    <location>
        <begin position="86"/>
        <end position="103"/>
    </location>
</feature>
<feature type="transmembrane region" description="Helical" evidence="2">
    <location>
        <begin position="617"/>
        <end position="636"/>
    </location>
</feature>
<evidence type="ECO:0000313" key="4">
    <source>
        <dbReference type="Proteomes" id="UP001501521"/>
    </source>
</evidence>